<evidence type="ECO:0000256" key="14">
    <source>
        <dbReference type="SAM" id="Phobius"/>
    </source>
</evidence>
<organism evidence="17 18">
    <name type="scientific">Desulfosarcina ovata subsp. sediminis</name>
    <dbReference type="NCBI Taxonomy" id="885957"/>
    <lineage>
        <taxon>Bacteria</taxon>
        <taxon>Pseudomonadati</taxon>
        <taxon>Thermodesulfobacteriota</taxon>
        <taxon>Desulfobacteria</taxon>
        <taxon>Desulfobacterales</taxon>
        <taxon>Desulfosarcinaceae</taxon>
        <taxon>Desulfosarcina</taxon>
    </lineage>
</organism>
<keyword evidence="6" id="KW-0808">Transferase</keyword>
<dbReference type="AlphaFoldDB" id="A0A5K8A154"/>
<dbReference type="GO" id="GO:0005886">
    <property type="term" value="C:plasma membrane"/>
    <property type="evidence" value="ECO:0007669"/>
    <property type="project" value="UniProtKB-SubCell"/>
</dbReference>
<gene>
    <name evidence="17" type="ORF">DSCO28_67630</name>
</gene>
<feature type="domain" description="HAMP" evidence="16">
    <location>
        <begin position="323"/>
        <end position="375"/>
    </location>
</feature>
<evidence type="ECO:0000313" key="18">
    <source>
        <dbReference type="Proteomes" id="UP000425960"/>
    </source>
</evidence>
<keyword evidence="12" id="KW-0902">Two-component regulatory system</keyword>
<dbReference type="Gene3D" id="1.10.287.130">
    <property type="match status" value="1"/>
</dbReference>
<dbReference type="PANTHER" id="PTHR43065:SF10">
    <property type="entry name" value="PEROXIDE STRESS-ACTIVATED HISTIDINE KINASE MAK3"/>
    <property type="match status" value="1"/>
</dbReference>
<dbReference type="SUPFAM" id="SSF158472">
    <property type="entry name" value="HAMP domain-like"/>
    <property type="match status" value="1"/>
</dbReference>
<evidence type="ECO:0000256" key="2">
    <source>
        <dbReference type="ARBA" id="ARBA00004651"/>
    </source>
</evidence>
<dbReference type="SMART" id="SM00387">
    <property type="entry name" value="HATPase_c"/>
    <property type="match status" value="1"/>
</dbReference>
<evidence type="ECO:0000313" key="17">
    <source>
        <dbReference type="EMBL" id="BBO86197.1"/>
    </source>
</evidence>
<dbReference type="SMART" id="SM00304">
    <property type="entry name" value="HAMP"/>
    <property type="match status" value="1"/>
</dbReference>
<evidence type="ECO:0000256" key="11">
    <source>
        <dbReference type="ARBA" id="ARBA00022989"/>
    </source>
</evidence>
<evidence type="ECO:0000256" key="13">
    <source>
        <dbReference type="ARBA" id="ARBA00023136"/>
    </source>
</evidence>
<dbReference type="GO" id="GO:0000155">
    <property type="term" value="F:phosphorelay sensor kinase activity"/>
    <property type="evidence" value="ECO:0007669"/>
    <property type="project" value="InterPro"/>
</dbReference>
<evidence type="ECO:0000256" key="1">
    <source>
        <dbReference type="ARBA" id="ARBA00000085"/>
    </source>
</evidence>
<evidence type="ECO:0000259" key="15">
    <source>
        <dbReference type="PROSITE" id="PS50109"/>
    </source>
</evidence>
<dbReference type="SUPFAM" id="SSF55874">
    <property type="entry name" value="ATPase domain of HSP90 chaperone/DNA topoisomerase II/histidine kinase"/>
    <property type="match status" value="1"/>
</dbReference>
<dbReference type="PRINTS" id="PR00344">
    <property type="entry name" value="BCTRLSENSOR"/>
</dbReference>
<dbReference type="SMART" id="SM00388">
    <property type="entry name" value="HisKA"/>
    <property type="match status" value="1"/>
</dbReference>
<dbReference type="InterPro" id="IPR033479">
    <property type="entry name" value="dCache_1"/>
</dbReference>
<proteinExistence type="predicted"/>
<name>A0A5K8A154_9BACT</name>
<dbReference type="CDD" id="cd12914">
    <property type="entry name" value="PDC1_DGC_like"/>
    <property type="match status" value="1"/>
</dbReference>
<keyword evidence="7 14" id="KW-0812">Transmembrane</keyword>
<dbReference type="Gene3D" id="3.30.565.10">
    <property type="entry name" value="Histidine kinase-like ATPase, C-terminal domain"/>
    <property type="match status" value="1"/>
</dbReference>
<keyword evidence="13 14" id="KW-0472">Membrane</keyword>
<keyword evidence="10" id="KW-0067">ATP-binding</keyword>
<dbReference type="InterPro" id="IPR004358">
    <property type="entry name" value="Sig_transdc_His_kin-like_C"/>
</dbReference>
<dbReference type="PROSITE" id="PS50885">
    <property type="entry name" value="HAMP"/>
    <property type="match status" value="1"/>
</dbReference>
<evidence type="ECO:0000256" key="6">
    <source>
        <dbReference type="ARBA" id="ARBA00022679"/>
    </source>
</evidence>
<keyword evidence="11 14" id="KW-1133">Transmembrane helix</keyword>
<evidence type="ECO:0000259" key="16">
    <source>
        <dbReference type="PROSITE" id="PS50885"/>
    </source>
</evidence>
<evidence type="ECO:0000256" key="12">
    <source>
        <dbReference type="ARBA" id="ARBA00023012"/>
    </source>
</evidence>
<dbReference type="Pfam" id="PF02743">
    <property type="entry name" value="dCache_1"/>
    <property type="match status" value="1"/>
</dbReference>
<dbReference type="KEGG" id="dov:DSCO28_67630"/>
<evidence type="ECO:0000256" key="4">
    <source>
        <dbReference type="ARBA" id="ARBA00022475"/>
    </source>
</evidence>
<feature type="domain" description="Histidine kinase" evidence="15">
    <location>
        <begin position="392"/>
        <end position="605"/>
    </location>
</feature>
<keyword evidence="9" id="KW-0418">Kinase</keyword>
<dbReference type="RefSeq" id="WP_155325565.1">
    <property type="nucleotide sequence ID" value="NZ_AP021876.1"/>
</dbReference>
<accession>A0A5K8A154</accession>
<dbReference type="Pfam" id="PF00512">
    <property type="entry name" value="HisKA"/>
    <property type="match status" value="1"/>
</dbReference>
<dbReference type="Pfam" id="PF00672">
    <property type="entry name" value="HAMP"/>
    <property type="match status" value="1"/>
</dbReference>
<evidence type="ECO:0000256" key="9">
    <source>
        <dbReference type="ARBA" id="ARBA00022777"/>
    </source>
</evidence>
<dbReference type="InterPro" id="IPR003661">
    <property type="entry name" value="HisK_dim/P_dom"/>
</dbReference>
<dbReference type="InterPro" id="IPR003660">
    <property type="entry name" value="HAMP_dom"/>
</dbReference>
<evidence type="ECO:0000256" key="10">
    <source>
        <dbReference type="ARBA" id="ARBA00022840"/>
    </source>
</evidence>
<dbReference type="GO" id="GO:0005524">
    <property type="term" value="F:ATP binding"/>
    <property type="evidence" value="ECO:0007669"/>
    <property type="project" value="UniProtKB-KW"/>
</dbReference>
<dbReference type="SUPFAM" id="SSF47384">
    <property type="entry name" value="Homodimeric domain of signal transducing histidine kinase"/>
    <property type="match status" value="1"/>
</dbReference>
<dbReference type="InterPro" id="IPR005467">
    <property type="entry name" value="His_kinase_dom"/>
</dbReference>
<dbReference type="EMBL" id="AP021876">
    <property type="protein sequence ID" value="BBO86197.1"/>
    <property type="molecule type" value="Genomic_DNA"/>
</dbReference>
<dbReference type="SUPFAM" id="SSF103190">
    <property type="entry name" value="Sensory domain-like"/>
    <property type="match status" value="1"/>
</dbReference>
<dbReference type="Proteomes" id="UP000425960">
    <property type="component" value="Chromosome"/>
</dbReference>
<evidence type="ECO:0000256" key="7">
    <source>
        <dbReference type="ARBA" id="ARBA00022692"/>
    </source>
</evidence>
<evidence type="ECO:0000256" key="5">
    <source>
        <dbReference type="ARBA" id="ARBA00022553"/>
    </source>
</evidence>
<dbReference type="Gene3D" id="3.30.450.20">
    <property type="entry name" value="PAS domain"/>
    <property type="match status" value="1"/>
</dbReference>
<evidence type="ECO:0000256" key="3">
    <source>
        <dbReference type="ARBA" id="ARBA00012438"/>
    </source>
</evidence>
<keyword evidence="4" id="KW-1003">Cell membrane</keyword>
<dbReference type="InterPro" id="IPR036097">
    <property type="entry name" value="HisK_dim/P_sf"/>
</dbReference>
<keyword evidence="8" id="KW-0547">Nucleotide-binding</keyword>
<keyword evidence="5" id="KW-0597">Phosphoprotein</keyword>
<feature type="transmembrane region" description="Helical" evidence="14">
    <location>
        <begin position="12"/>
        <end position="35"/>
    </location>
</feature>
<dbReference type="CDD" id="cd00082">
    <property type="entry name" value="HisKA"/>
    <property type="match status" value="1"/>
</dbReference>
<dbReference type="CDD" id="cd06225">
    <property type="entry name" value="HAMP"/>
    <property type="match status" value="1"/>
</dbReference>
<dbReference type="Pfam" id="PF02518">
    <property type="entry name" value="HATPase_c"/>
    <property type="match status" value="1"/>
</dbReference>
<dbReference type="CDD" id="cd00075">
    <property type="entry name" value="HATPase"/>
    <property type="match status" value="1"/>
</dbReference>
<comment type="subcellular location">
    <subcellularLocation>
        <location evidence="2">Cell membrane</location>
        <topology evidence="2">Multi-pass membrane protein</topology>
    </subcellularLocation>
</comment>
<feature type="transmembrane region" description="Helical" evidence="14">
    <location>
        <begin position="303"/>
        <end position="326"/>
    </location>
</feature>
<evidence type="ECO:0000256" key="8">
    <source>
        <dbReference type="ARBA" id="ARBA00022741"/>
    </source>
</evidence>
<dbReference type="PANTHER" id="PTHR43065">
    <property type="entry name" value="SENSOR HISTIDINE KINASE"/>
    <property type="match status" value="1"/>
</dbReference>
<dbReference type="InterPro" id="IPR003594">
    <property type="entry name" value="HATPase_dom"/>
</dbReference>
<reference evidence="17 18" key="1">
    <citation type="submission" date="2019-11" db="EMBL/GenBank/DDBJ databases">
        <title>Comparative genomics of hydrocarbon-degrading Desulfosarcina strains.</title>
        <authorList>
            <person name="Watanabe M."/>
            <person name="Kojima H."/>
            <person name="Fukui M."/>
        </authorList>
    </citation>
    <scope>NUCLEOTIDE SEQUENCE [LARGE SCALE GENOMIC DNA]</scope>
    <source>
        <strain evidence="17 18">28bB2T</strain>
    </source>
</reference>
<comment type="catalytic activity">
    <reaction evidence="1">
        <text>ATP + protein L-histidine = ADP + protein N-phospho-L-histidine.</text>
        <dbReference type="EC" id="2.7.13.3"/>
    </reaction>
</comment>
<dbReference type="EC" id="2.7.13.3" evidence="3"/>
<dbReference type="Gene3D" id="1.10.8.500">
    <property type="entry name" value="HAMP domain in histidine kinase"/>
    <property type="match status" value="1"/>
</dbReference>
<dbReference type="InterPro" id="IPR036890">
    <property type="entry name" value="HATPase_C_sf"/>
</dbReference>
<sequence>MTVRLSISSKLLLLILPLICLPIAITGYFSIHAAVDRVNRLVRHEQEAKVGVAADKLNDIFTKLRIDLETITRLPVIEDHYIARSFRLRAETEFNGETITRLFSDFLQRTPAYRRIRYLDETGRELIVANAAGESGVTAQAGPQAYFSAARRLPPEAVYVSDVENRRERGRPVMYWSKAVFSAMHDFTGVVVIDLDFDSILQIIKKIHVGERGYAFLVDQSGRIVAHPRFAPYALTTENDADPSLNALVDQMTSGKTGWERYFFKGEEKIAVFAPIAPMGWSIAVTTPTSEFRKEARAIQTRVLQVVALTLVFAILGVSLLSYFMLRPVRNLVAATRKIATGDLNQEIPVSSSDELGELTRSFNRMVKNLSRIQNELVRSEKLISLGRLSAGMAHEIRNPLNAMKGAVVLIQRKRADDSLVQEYTQLVSEEIDRLNLFVTDFLYFARQAKPKPVPADLNQLILSVEQLFTEQAQRQAIRFNNRLSGGLPEVLLDIHQIEQVLVNLLINAMDALPEGGDITFSTFLVKSDDGSPDRVRVEVRDNGVGIPETHLQAIFDPFFSTKDSGTGLGLPLSLGIIESHGGSLAIRPREQVGTVATLELPVHGATFFKELFSETENHSGG</sequence>
<dbReference type="PROSITE" id="PS50109">
    <property type="entry name" value="HIS_KIN"/>
    <property type="match status" value="1"/>
</dbReference>
<protein>
    <recommendedName>
        <fullName evidence="3">histidine kinase</fullName>
        <ecNumber evidence="3">2.7.13.3</ecNumber>
    </recommendedName>
</protein>
<dbReference type="InterPro" id="IPR029151">
    <property type="entry name" value="Sensor-like_sf"/>
</dbReference>
<dbReference type="CDD" id="cd12912">
    <property type="entry name" value="PDC2_MCP_like"/>
    <property type="match status" value="1"/>
</dbReference>